<dbReference type="EMBL" id="FKIF01000006">
    <property type="protein sequence ID" value="SAI70476.1"/>
    <property type="molecule type" value="Genomic_DNA"/>
</dbReference>
<sequence length="110" mass="12099">MQPKPAMFKIVAQPTFTAVVDVPVPGGGVQPLELVFKHKTREAAKAYLEREPREGDTDGSVLDEIVAGWRNVDEPYTTENMSVLCGNFPGAPEAILQSYLTELGVLRRKN</sequence>
<reference evidence="1 2" key="1">
    <citation type="submission" date="2016-04" db="EMBL/GenBank/DDBJ databases">
        <authorList>
            <consortium name="Pathogen Informatics"/>
        </authorList>
    </citation>
    <scope>NUCLEOTIDE SEQUENCE [LARGE SCALE GENOMIC DNA]</scope>
    <source>
        <strain evidence="1 2">H050680373</strain>
    </source>
</reference>
<dbReference type="STRING" id="288768.SAMEA3906486_03117"/>
<gene>
    <name evidence="1" type="ORF">SAMEA3906486_03117</name>
</gene>
<dbReference type="RefSeq" id="WP_082853073.1">
    <property type="nucleotide sequence ID" value="NZ_FKIF01000006.1"/>
</dbReference>
<protein>
    <submittedName>
        <fullName evidence="1">Phage protein</fullName>
    </submittedName>
</protein>
<keyword evidence="2" id="KW-1185">Reference proteome</keyword>
<organism evidence="1 2">
    <name type="scientific">Bordetella ansorpii</name>
    <dbReference type="NCBI Taxonomy" id="288768"/>
    <lineage>
        <taxon>Bacteria</taxon>
        <taxon>Pseudomonadati</taxon>
        <taxon>Pseudomonadota</taxon>
        <taxon>Betaproteobacteria</taxon>
        <taxon>Burkholderiales</taxon>
        <taxon>Alcaligenaceae</taxon>
        <taxon>Bordetella</taxon>
    </lineage>
</organism>
<dbReference type="Proteomes" id="UP000076848">
    <property type="component" value="Unassembled WGS sequence"/>
</dbReference>
<name>A0A157SKQ6_9BORD</name>
<evidence type="ECO:0000313" key="1">
    <source>
        <dbReference type="EMBL" id="SAI70476.1"/>
    </source>
</evidence>
<dbReference type="Pfam" id="PF08748">
    <property type="entry name" value="Phage_TAC_4"/>
    <property type="match status" value="1"/>
</dbReference>
<dbReference type="AlphaFoldDB" id="A0A157SKQ6"/>
<dbReference type="InterPro" id="IPR014859">
    <property type="entry name" value="Phage_TAC_4"/>
</dbReference>
<accession>A0A157SKQ6</accession>
<proteinExistence type="predicted"/>
<evidence type="ECO:0000313" key="2">
    <source>
        <dbReference type="Proteomes" id="UP000076848"/>
    </source>
</evidence>